<keyword evidence="2" id="KW-0815">Transposition</keyword>
<dbReference type="RefSeq" id="WP_160920909.1">
    <property type="nucleotide sequence ID" value="NZ_WMEY01000007.1"/>
</dbReference>
<accession>A0A845F4C0</accession>
<dbReference type="Gene3D" id="3.30.420.10">
    <property type="entry name" value="Ribonuclease H-like superfamily/Ribonuclease H"/>
    <property type="match status" value="1"/>
</dbReference>
<dbReference type="Proteomes" id="UP000447833">
    <property type="component" value="Unassembled WGS sequence"/>
</dbReference>
<dbReference type="InterPro" id="IPR012337">
    <property type="entry name" value="RNaseH-like_sf"/>
</dbReference>
<evidence type="ECO:0000256" key="3">
    <source>
        <dbReference type="ARBA" id="ARBA00023125"/>
    </source>
</evidence>
<dbReference type="NCBIfam" id="NF033546">
    <property type="entry name" value="transpos_IS21"/>
    <property type="match status" value="1"/>
</dbReference>
<evidence type="ECO:0000256" key="4">
    <source>
        <dbReference type="ARBA" id="ARBA00023172"/>
    </source>
</evidence>
<evidence type="ECO:0000259" key="5">
    <source>
        <dbReference type="PROSITE" id="PS50531"/>
    </source>
</evidence>
<reference evidence="7 8" key="1">
    <citation type="submission" date="2019-11" db="EMBL/GenBank/DDBJ databases">
        <title>Genome sequences of 17 halophilic strains isolated from different environments.</title>
        <authorList>
            <person name="Furrow R.E."/>
        </authorList>
    </citation>
    <scope>NUCLEOTIDE SEQUENCE [LARGE SCALE GENOMIC DNA]</scope>
    <source>
        <strain evidence="7 8">22506_14_FS</strain>
    </source>
</reference>
<keyword evidence="4" id="KW-0233">DNA recombination</keyword>
<dbReference type="PANTHER" id="PTHR35004:SF6">
    <property type="entry name" value="TRANSPOSASE"/>
    <property type="match status" value="1"/>
</dbReference>
<dbReference type="Pfam" id="PF00665">
    <property type="entry name" value="rve"/>
    <property type="match status" value="1"/>
</dbReference>
<keyword evidence="3" id="KW-0238">DNA-binding</keyword>
<dbReference type="AlphaFoldDB" id="A0A845F4C0"/>
<dbReference type="PANTHER" id="PTHR35004">
    <property type="entry name" value="TRANSPOSASE RV3428C-RELATED"/>
    <property type="match status" value="1"/>
</dbReference>
<dbReference type="PROSITE" id="PS50994">
    <property type="entry name" value="INTEGRASE"/>
    <property type="match status" value="1"/>
</dbReference>
<dbReference type="InterPro" id="IPR001584">
    <property type="entry name" value="Integrase_cat-core"/>
</dbReference>
<protein>
    <submittedName>
        <fullName evidence="7">IS21 family transposase</fullName>
    </submittedName>
</protein>
<dbReference type="InterPro" id="IPR054353">
    <property type="entry name" value="IstA-like_C"/>
</dbReference>
<comment type="caution">
    <text evidence="7">The sequence shown here is derived from an EMBL/GenBank/DDBJ whole genome shotgun (WGS) entry which is preliminary data.</text>
</comment>
<evidence type="ECO:0000256" key="2">
    <source>
        <dbReference type="ARBA" id="ARBA00022578"/>
    </source>
</evidence>
<dbReference type="Pfam" id="PF22483">
    <property type="entry name" value="Mu-transpos_C_2"/>
    <property type="match status" value="1"/>
</dbReference>
<evidence type="ECO:0000256" key="1">
    <source>
        <dbReference type="ARBA" id="ARBA00009277"/>
    </source>
</evidence>
<proteinExistence type="inferred from homology"/>
<dbReference type="EMBL" id="WMEY01000007">
    <property type="protein sequence ID" value="MYL65487.1"/>
    <property type="molecule type" value="Genomic_DNA"/>
</dbReference>
<dbReference type="GO" id="GO:0003677">
    <property type="term" value="F:DNA binding"/>
    <property type="evidence" value="ECO:0007669"/>
    <property type="project" value="UniProtKB-KW"/>
</dbReference>
<dbReference type="SUPFAM" id="SSF53098">
    <property type="entry name" value="Ribonuclease H-like"/>
    <property type="match status" value="1"/>
</dbReference>
<dbReference type="PROSITE" id="PS50531">
    <property type="entry name" value="HTH_IS21"/>
    <property type="match status" value="1"/>
</dbReference>
<evidence type="ECO:0000313" key="8">
    <source>
        <dbReference type="Proteomes" id="UP000447833"/>
    </source>
</evidence>
<dbReference type="InterPro" id="IPR036397">
    <property type="entry name" value="RNaseH_sf"/>
</dbReference>
<dbReference type="InterPro" id="IPR017894">
    <property type="entry name" value="HTH_IS21_transposase_type"/>
</dbReference>
<dbReference type="GO" id="GO:0015074">
    <property type="term" value="P:DNA integration"/>
    <property type="evidence" value="ECO:0007669"/>
    <property type="project" value="InterPro"/>
</dbReference>
<feature type="domain" description="Integrase catalytic" evidence="6">
    <location>
        <begin position="113"/>
        <end position="287"/>
    </location>
</feature>
<evidence type="ECO:0000313" key="7">
    <source>
        <dbReference type="EMBL" id="MYL65487.1"/>
    </source>
</evidence>
<dbReference type="GO" id="GO:0032196">
    <property type="term" value="P:transposition"/>
    <property type="evidence" value="ECO:0007669"/>
    <property type="project" value="UniProtKB-KW"/>
</dbReference>
<sequence>MVQTGEFFMIRELFQKGWSITAISDETGFDPKTIRKYIKSDEIPKRKNSQATSESKLDPYKEYLKTRIKEGTTNCSVLFDEIEALGYEGKMTILRDFVRPYRTSPKRQATVRYETSPGKQAQMDWGEIGKYEVNGEQKEVYAFTMVLSYSRMKYVEFTDSMNLETLMKCHMNAFAYFNGVPEQILYDNMKTAVIKHSPVEIRFNQKFEEFLAYYGIAPKACKPYRPQTKGKVENVVGYVKKNFLQRRHSKTLEGLNKEVRTWLDQTANRKVHQTTQAPPETRFQHEQKYLAKSNSKPLFPISHWEIRSVSKDCFISYQGNRYSVPYRYVGQELKIKQTLNHHLEIYDAYECIARHPIMKGKAKDHIQIEHYKGLKMTSEGLPTQSHLQSTKEIEVEQRSLQIYDQLESGDPS</sequence>
<organism evidence="7 8">
    <name type="scientific">Guptibacillus hwajinpoensis</name>
    <dbReference type="NCBI Taxonomy" id="208199"/>
    <lineage>
        <taxon>Bacteria</taxon>
        <taxon>Bacillati</taxon>
        <taxon>Bacillota</taxon>
        <taxon>Bacilli</taxon>
        <taxon>Bacillales</taxon>
        <taxon>Guptibacillaceae</taxon>
        <taxon>Guptibacillus</taxon>
    </lineage>
</organism>
<dbReference type="Gene3D" id="1.10.10.60">
    <property type="entry name" value="Homeodomain-like"/>
    <property type="match status" value="1"/>
</dbReference>
<feature type="domain" description="HTH IS21-type" evidence="5">
    <location>
        <begin position="5"/>
        <end position="68"/>
    </location>
</feature>
<gene>
    <name evidence="7" type="ORF">GLW07_19190</name>
</gene>
<name>A0A845F4C0_9BACL</name>
<comment type="similarity">
    <text evidence="1">Belongs to the transposase IS21/IS408/IS1162 family.</text>
</comment>
<evidence type="ECO:0000259" key="6">
    <source>
        <dbReference type="PROSITE" id="PS50994"/>
    </source>
</evidence>
<dbReference type="GO" id="GO:0006310">
    <property type="term" value="P:DNA recombination"/>
    <property type="evidence" value="ECO:0007669"/>
    <property type="project" value="UniProtKB-KW"/>
</dbReference>